<evidence type="ECO:0000256" key="2">
    <source>
        <dbReference type="SAM" id="Phobius"/>
    </source>
</evidence>
<reference evidence="3 4" key="1">
    <citation type="submission" date="2020-08" db="EMBL/GenBank/DDBJ databases">
        <title>Whole genome shotgun sequence of Actinoplanes ianthinogenes NBRC 13996.</title>
        <authorList>
            <person name="Komaki H."/>
            <person name="Tamura T."/>
        </authorList>
    </citation>
    <scope>NUCLEOTIDE SEQUENCE [LARGE SCALE GENOMIC DNA]</scope>
    <source>
        <strain evidence="3 4">NBRC 13996</strain>
    </source>
</reference>
<evidence type="ECO:0000256" key="1">
    <source>
        <dbReference type="SAM" id="MobiDB-lite"/>
    </source>
</evidence>
<keyword evidence="2" id="KW-0812">Transmembrane</keyword>
<keyword evidence="4" id="KW-1185">Reference proteome</keyword>
<dbReference type="Proteomes" id="UP000676967">
    <property type="component" value="Chromosome"/>
</dbReference>
<accession>A0ABM7LNP6</accession>
<feature type="transmembrane region" description="Helical" evidence="2">
    <location>
        <begin position="67"/>
        <end position="92"/>
    </location>
</feature>
<evidence type="ECO:0000313" key="4">
    <source>
        <dbReference type="Proteomes" id="UP000676967"/>
    </source>
</evidence>
<protein>
    <submittedName>
        <fullName evidence="3">Uncharacterized protein</fullName>
    </submittedName>
</protein>
<gene>
    <name evidence="3" type="ORF">Aiant_15090</name>
</gene>
<organism evidence="3 4">
    <name type="scientific">Actinoplanes ianthinogenes</name>
    <dbReference type="NCBI Taxonomy" id="122358"/>
    <lineage>
        <taxon>Bacteria</taxon>
        <taxon>Bacillati</taxon>
        <taxon>Actinomycetota</taxon>
        <taxon>Actinomycetes</taxon>
        <taxon>Micromonosporales</taxon>
        <taxon>Micromonosporaceae</taxon>
        <taxon>Actinoplanes</taxon>
    </lineage>
</organism>
<feature type="compositionally biased region" description="Polar residues" evidence="1">
    <location>
        <begin position="8"/>
        <end position="19"/>
    </location>
</feature>
<feature type="region of interest" description="Disordered" evidence="1">
    <location>
        <begin position="1"/>
        <end position="40"/>
    </location>
</feature>
<dbReference type="EMBL" id="AP023356">
    <property type="protein sequence ID" value="BCJ40852.1"/>
    <property type="molecule type" value="Genomic_DNA"/>
</dbReference>
<keyword evidence="2" id="KW-1133">Transmembrane helix</keyword>
<proteinExistence type="predicted"/>
<evidence type="ECO:0000313" key="3">
    <source>
        <dbReference type="EMBL" id="BCJ40852.1"/>
    </source>
</evidence>
<sequence>MLLKKGPSPQTATNKSAGATSGRLRETAPPPAFAPSRAYPPLTWSRPSVARSFADGLGVISRAMGAAVLLVATLVGIGLVIALLMTTVVRALGVDASSGY</sequence>
<keyword evidence="2" id="KW-0472">Membrane</keyword>
<name>A0ABM7LNP6_9ACTN</name>